<reference evidence="1 2" key="1">
    <citation type="submission" date="2016-03" db="EMBL/GenBank/DDBJ databases">
        <title>Cyphomyrmex costatus WGS genome.</title>
        <authorList>
            <person name="Nygaard S."/>
            <person name="Hu H."/>
            <person name="Boomsma J."/>
            <person name="Zhang G."/>
        </authorList>
    </citation>
    <scope>NUCLEOTIDE SEQUENCE [LARGE SCALE GENOMIC DNA]</scope>
    <source>
        <strain evidence="1">MS0001</strain>
        <tissue evidence="1">Whole body</tissue>
    </source>
</reference>
<keyword evidence="2" id="KW-1185">Reference proteome</keyword>
<dbReference type="Proteomes" id="UP000078542">
    <property type="component" value="Unassembled WGS sequence"/>
</dbReference>
<name>A0A151IJF6_9HYME</name>
<evidence type="ECO:0000313" key="2">
    <source>
        <dbReference type="Proteomes" id="UP000078542"/>
    </source>
</evidence>
<organism evidence="1 2">
    <name type="scientific">Cyphomyrmex costatus</name>
    <dbReference type="NCBI Taxonomy" id="456900"/>
    <lineage>
        <taxon>Eukaryota</taxon>
        <taxon>Metazoa</taxon>
        <taxon>Ecdysozoa</taxon>
        <taxon>Arthropoda</taxon>
        <taxon>Hexapoda</taxon>
        <taxon>Insecta</taxon>
        <taxon>Pterygota</taxon>
        <taxon>Neoptera</taxon>
        <taxon>Endopterygota</taxon>
        <taxon>Hymenoptera</taxon>
        <taxon>Apocrita</taxon>
        <taxon>Aculeata</taxon>
        <taxon>Formicoidea</taxon>
        <taxon>Formicidae</taxon>
        <taxon>Myrmicinae</taxon>
        <taxon>Cyphomyrmex</taxon>
    </lineage>
</organism>
<protein>
    <submittedName>
        <fullName evidence="1">Uncharacterized protein</fullName>
    </submittedName>
</protein>
<evidence type="ECO:0000313" key="1">
    <source>
        <dbReference type="EMBL" id="KYN03340.1"/>
    </source>
</evidence>
<sequence>MDSKGSQNDRHDEEWLVSFQTRLQLSPSRGWVAMTRLKRPWLTFVSFIAVHYEAKKGRRPRGKRKRGKADDGKGDAREFLVSVPRPILTRSVSPTSYTISEVSLAGSLEPRQRISWALSEFSAEHTFQSGVTWKEYGIEGRERRRWRSPYITRARLKETVRVGESATTGEYDCRASVPEEKYLTKE</sequence>
<proteinExistence type="predicted"/>
<dbReference type="EMBL" id="KQ977355">
    <property type="protein sequence ID" value="KYN03340.1"/>
    <property type="molecule type" value="Genomic_DNA"/>
</dbReference>
<dbReference type="AlphaFoldDB" id="A0A151IJF6"/>
<accession>A0A151IJF6</accession>
<gene>
    <name evidence="1" type="ORF">ALC62_05840</name>
</gene>